<dbReference type="Pfam" id="PF00348">
    <property type="entry name" value="polyprenyl_synt"/>
    <property type="match status" value="1"/>
</dbReference>
<accession>A0A815PH18</accession>
<dbReference type="PANTHER" id="PTHR12001">
    <property type="entry name" value="GERANYLGERANYL PYROPHOSPHATE SYNTHASE"/>
    <property type="match status" value="1"/>
</dbReference>
<organism evidence="4 5">
    <name type="scientific">Adineta steineri</name>
    <dbReference type="NCBI Taxonomy" id="433720"/>
    <lineage>
        <taxon>Eukaryota</taxon>
        <taxon>Metazoa</taxon>
        <taxon>Spiralia</taxon>
        <taxon>Gnathifera</taxon>
        <taxon>Rotifera</taxon>
        <taxon>Eurotatoria</taxon>
        <taxon>Bdelloidea</taxon>
        <taxon>Adinetida</taxon>
        <taxon>Adinetidae</taxon>
        <taxon>Adineta</taxon>
    </lineage>
</organism>
<evidence type="ECO:0000256" key="3">
    <source>
        <dbReference type="RuleBase" id="RU004466"/>
    </source>
</evidence>
<dbReference type="Proteomes" id="UP000663891">
    <property type="component" value="Unassembled WGS sequence"/>
</dbReference>
<dbReference type="OrthoDB" id="6921389at2759"/>
<dbReference type="AlphaFoldDB" id="A0A815PH18"/>
<evidence type="ECO:0000313" key="4">
    <source>
        <dbReference type="EMBL" id="CAF1448804.1"/>
    </source>
</evidence>
<comment type="caution">
    <text evidence="4">The sequence shown here is derived from an EMBL/GenBank/DDBJ whole genome shotgun (WGS) entry which is preliminary data.</text>
</comment>
<dbReference type="SUPFAM" id="SSF48576">
    <property type="entry name" value="Terpenoid synthases"/>
    <property type="match status" value="2"/>
</dbReference>
<gene>
    <name evidence="4" type="ORF">VCS650_LOCUS39346</name>
</gene>
<dbReference type="GO" id="GO:0046872">
    <property type="term" value="F:metal ion binding"/>
    <property type="evidence" value="ECO:0007669"/>
    <property type="project" value="UniProtKB-KW"/>
</dbReference>
<evidence type="ECO:0000256" key="1">
    <source>
        <dbReference type="ARBA" id="ARBA00022723"/>
    </source>
</evidence>
<keyword evidence="1" id="KW-0479">Metal-binding</keyword>
<sequence length="322" mass="37646">MNANPSPSIQQAMDQAGQMVIDVYAHFERLRRQLLSWGADIDAQIEKFVDGMGKLLRGNLRWSFETPRYFGSEREEVKRTKCIKLLPPKTTVQENIIHLEKDAKISSSSHKDKHDVYQLNGSQNHLVELHKGQGYDIWWQNNNICPTEENYYKMTDNKCGGLFHLTLDLLRICPPINLTKEKTKAINDLYQTFGLFFQIRDDYCNLISVEYSQNKTFCEDLTEGKYSFPIIHAIQNRPNDNRIQNILKPRTDNMNLRRKVVKLLHKFGSIKYTKDKCMKLADECNALIKKLEDNIHFRIIMNHLTLIFDDSTQNNYLTNVIN</sequence>
<dbReference type="PROSITE" id="PS00444">
    <property type="entry name" value="POLYPRENYL_SYNTHASE_2"/>
    <property type="match status" value="1"/>
</dbReference>
<protein>
    <recommendedName>
        <fullName evidence="6">Geranylgeranyl pyrophosphate synthase</fullName>
    </recommendedName>
</protein>
<dbReference type="GO" id="GO:0008299">
    <property type="term" value="P:isoprenoid biosynthetic process"/>
    <property type="evidence" value="ECO:0007669"/>
    <property type="project" value="InterPro"/>
</dbReference>
<dbReference type="Gene3D" id="1.10.600.10">
    <property type="entry name" value="Farnesyl Diphosphate Synthase"/>
    <property type="match status" value="2"/>
</dbReference>
<dbReference type="PANTHER" id="PTHR12001:SF44">
    <property type="entry name" value="GERANYLGERANYL PYROPHOSPHATE SYNTHASE"/>
    <property type="match status" value="1"/>
</dbReference>
<evidence type="ECO:0000313" key="5">
    <source>
        <dbReference type="Proteomes" id="UP000663891"/>
    </source>
</evidence>
<keyword evidence="3" id="KW-0808">Transferase</keyword>
<dbReference type="InterPro" id="IPR033749">
    <property type="entry name" value="Polyprenyl_synt_CS"/>
</dbReference>
<evidence type="ECO:0000256" key="2">
    <source>
        <dbReference type="ARBA" id="ARBA00022842"/>
    </source>
</evidence>
<keyword evidence="2" id="KW-0460">Magnesium</keyword>
<name>A0A815PH18_9BILA</name>
<evidence type="ECO:0008006" key="6">
    <source>
        <dbReference type="Google" id="ProtNLM"/>
    </source>
</evidence>
<reference evidence="4" key="1">
    <citation type="submission" date="2021-02" db="EMBL/GenBank/DDBJ databases">
        <authorList>
            <person name="Nowell W R."/>
        </authorList>
    </citation>
    <scope>NUCLEOTIDE SEQUENCE</scope>
</reference>
<dbReference type="EMBL" id="CAJNON010001289">
    <property type="protein sequence ID" value="CAF1448804.1"/>
    <property type="molecule type" value="Genomic_DNA"/>
</dbReference>
<dbReference type="GO" id="GO:0004659">
    <property type="term" value="F:prenyltransferase activity"/>
    <property type="evidence" value="ECO:0007669"/>
    <property type="project" value="InterPro"/>
</dbReference>
<dbReference type="InterPro" id="IPR000092">
    <property type="entry name" value="Polyprenyl_synt"/>
</dbReference>
<comment type="similarity">
    <text evidence="3">Belongs to the FPP/GGPP synthase family.</text>
</comment>
<proteinExistence type="inferred from homology"/>
<dbReference type="InterPro" id="IPR008949">
    <property type="entry name" value="Isoprenoid_synthase_dom_sf"/>
</dbReference>